<comment type="similarity">
    <text evidence="1 7">Belongs to the Lgt family.</text>
</comment>
<keyword evidence="2 7" id="KW-1003">Cell membrane</keyword>
<evidence type="ECO:0000256" key="4">
    <source>
        <dbReference type="ARBA" id="ARBA00022692"/>
    </source>
</evidence>
<feature type="binding site" evidence="7">
    <location>
        <position position="144"/>
    </location>
    <ligand>
        <name>a 1,2-diacyl-sn-glycero-3-phospho-(1'-sn-glycerol)</name>
        <dbReference type="ChEBI" id="CHEBI:64716"/>
    </ligand>
</feature>
<dbReference type="Proteomes" id="UP000320244">
    <property type="component" value="Unassembled WGS sequence"/>
</dbReference>
<evidence type="ECO:0000256" key="7">
    <source>
        <dbReference type="HAMAP-Rule" id="MF_01147"/>
    </source>
</evidence>
<dbReference type="GO" id="GO:0005886">
    <property type="term" value="C:plasma membrane"/>
    <property type="evidence" value="ECO:0007669"/>
    <property type="project" value="UniProtKB-SubCell"/>
</dbReference>
<dbReference type="HAMAP" id="MF_01147">
    <property type="entry name" value="Lgt"/>
    <property type="match status" value="1"/>
</dbReference>
<organism evidence="8 9">
    <name type="scientific">Leekyejoonella antrihumi</name>
    <dbReference type="NCBI Taxonomy" id="1660198"/>
    <lineage>
        <taxon>Bacteria</taxon>
        <taxon>Bacillati</taxon>
        <taxon>Actinomycetota</taxon>
        <taxon>Actinomycetes</taxon>
        <taxon>Micrococcales</taxon>
        <taxon>Dermacoccaceae</taxon>
        <taxon>Leekyejoonella</taxon>
    </lineage>
</organism>
<dbReference type="UniPathway" id="UPA00664"/>
<evidence type="ECO:0000256" key="2">
    <source>
        <dbReference type="ARBA" id="ARBA00022475"/>
    </source>
</evidence>
<dbReference type="EC" id="2.5.1.145" evidence="7"/>
<comment type="pathway">
    <text evidence="7">Protein modification; lipoprotein biosynthesis (diacylglyceryl transfer).</text>
</comment>
<evidence type="ECO:0000256" key="1">
    <source>
        <dbReference type="ARBA" id="ARBA00007150"/>
    </source>
</evidence>
<dbReference type="GO" id="GO:0042158">
    <property type="term" value="P:lipoprotein biosynthetic process"/>
    <property type="evidence" value="ECO:0007669"/>
    <property type="project" value="UniProtKB-UniRule"/>
</dbReference>
<comment type="catalytic activity">
    <reaction evidence="7">
        <text>L-cysteinyl-[prolipoprotein] + a 1,2-diacyl-sn-glycero-3-phospho-(1'-sn-glycerol) = an S-1,2-diacyl-sn-glyceryl-L-cysteinyl-[prolipoprotein] + sn-glycerol 1-phosphate + H(+)</text>
        <dbReference type="Rhea" id="RHEA:56712"/>
        <dbReference type="Rhea" id="RHEA-COMP:14679"/>
        <dbReference type="Rhea" id="RHEA-COMP:14680"/>
        <dbReference type="ChEBI" id="CHEBI:15378"/>
        <dbReference type="ChEBI" id="CHEBI:29950"/>
        <dbReference type="ChEBI" id="CHEBI:57685"/>
        <dbReference type="ChEBI" id="CHEBI:64716"/>
        <dbReference type="ChEBI" id="CHEBI:140658"/>
        <dbReference type="EC" id="2.5.1.145"/>
    </reaction>
</comment>
<dbReference type="Pfam" id="PF01790">
    <property type="entry name" value="LGT"/>
    <property type="match status" value="1"/>
</dbReference>
<dbReference type="EMBL" id="VCQV01000039">
    <property type="protein sequence ID" value="TWP33568.1"/>
    <property type="molecule type" value="Genomic_DNA"/>
</dbReference>
<gene>
    <name evidence="7" type="primary">lgt</name>
    <name evidence="8" type="ORF">FGL98_20740</name>
</gene>
<sequence>MTAALAGYIPSPTAGVLWLGPIPIRGYALCILAGICVAIWVCGRRLADRGARTEDALTVAWWAVPFGIVGGRIYNVITTPQPYFGKGGDPWDAFAIWHGGLGIWGAVALGALGAWIGCRRNNIAFLDFADAAAPGVVLAQAMGRWGNYFNNELYGRPTNVPWALKIYQWDEPAGHAVHNAAGQPVVQGLFQPTFLYASLWCLIVAIIVLAVDRHRMLGRGRSFALYVILYPVGRIVVELMRSDFANHILGLRVNVWVCMIVFLFGVTIFVLTGRRHPDGIREGLPQRETATVDATT</sequence>
<keyword evidence="3 7" id="KW-0808">Transferase</keyword>
<protein>
    <recommendedName>
        <fullName evidence="7">Phosphatidylglycerol--prolipoprotein diacylglyceryl transferase</fullName>
        <ecNumber evidence="7">2.5.1.145</ecNumber>
    </recommendedName>
</protein>
<dbReference type="InterPro" id="IPR001640">
    <property type="entry name" value="Lgt"/>
</dbReference>
<feature type="transmembrane region" description="Helical" evidence="7">
    <location>
        <begin position="55"/>
        <end position="74"/>
    </location>
</feature>
<evidence type="ECO:0000313" key="8">
    <source>
        <dbReference type="EMBL" id="TWP33568.1"/>
    </source>
</evidence>
<feature type="transmembrane region" description="Helical" evidence="7">
    <location>
        <begin position="253"/>
        <end position="271"/>
    </location>
</feature>
<accession>A0A563DTI2</accession>
<feature type="transmembrane region" description="Helical" evidence="7">
    <location>
        <begin position="24"/>
        <end position="43"/>
    </location>
</feature>
<dbReference type="NCBIfam" id="TIGR00544">
    <property type="entry name" value="lgt"/>
    <property type="match status" value="1"/>
</dbReference>
<comment type="function">
    <text evidence="7">Catalyzes the transfer of the diacylglyceryl group from phosphatidylglycerol to the sulfhydryl group of the N-terminal cysteine of a prolipoprotein, the first step in the formation of mature lipoproteins.</text>
</comment>
<evidence type="ECO:0000256" key="3">
    <source>
        <dbReference type="ARBA" id="ARBA00022679"/>
    </source>
</evidence>
<dbReference type="RefSeq" id="WP_146320080.1">
    <property type="nucleotide sequence ID" value="NZ_VCQV01000039.1"/>
</dbReference>
<dbReference type="OrthoDB" id="871140at2"/>
<reference evidence="8 9" key="1">
    <citation type="submission" date="2019-05" db="EMBL/GenBank/DDBJ databases">
        <authorList>
            <person name="Lee S.D."/>
        </authorList>
    </citation>
    <scope>NUCLEOTIDE SEQUENCE [LARGE SCALE GENOMIC DNA]</scope>
    <source>
        <strain evidence="8 9">C5-26</strain>
    </source>
</reference>
<evidence type="ECO:0000256" key="5">
    <source>
        <dbReference type="ARBA" id="ARBA00022989"/>
    </source>
</evidence>
<keyword evidence="4 7" id="KW-0812">Transmembrane</keyword>
<feature type="transmembrane region" description="Helical" evidence="7">
    <location>
        <begin position="223"/>
        <end position="241"/>
    </location>
</feature>
<feature type="transmembrane region" description="Helical" evidence="7">
    <location>
        <begin position="193"/>
        <end position="211"/>
    </location>
</feature>
<comment type="caution">
    <text evidence="8">The sequence shown here is derived from an EMBL/GenBank/DDBJ whole genome shotgun (WGS) entry which is preliminary data.</text>
</comment>
<keyword evidence="8" id="KW-0328">Glycosyltransferase</keyword>
<proteinExistence type="inferred from homology"/>
<dbReference type="GO" id="GO:0008961">
    <property type="term" value="F:phosphatidylglycerol-prolipoprotein diacylglyceryl transferase activity"/>
    <property type="evidence" value="ECO:0007669"/>
    <property type="project" value="UniProtKB-UniRule"/>
</dbReference>
<keyword evidence="8" id="KW-0449">Lipoprotein</keyword>
<keyword evidence="9" id="KW-1185">Reference proteome</keyword>
<keyword evidence="5 7" id="KW-1133">Transmembrane helix</keyword>
<evidence type="ECO:0000313" key="9">
    <source>
        <dbReference type="Proteomes" id="UP000320244"/>
    </source>
</evidence>
<reference evidence="8 9" key="2">
    <citation type="submission" date="2019-08" db="EMBL/GenBank/DDBJ databases">
        <title>Jejuicoccus antrihumi gen. nov., sp. nov., a new member of the family Dermacoccaceae isolated from a cave.</title>
        <authorList>
            <person name="Schumann P."/>
            <person name="Kim I.S."/>
        </authorList>
    </citation>
    <scope>NUCLEOTIDE SEQUENCE [LARGE SCALE GENOMIC DNA]</scope>
    <source>
        <strain evidence="8 9">C5-26</strain>
    </source>
</reference>
<keyword evidence="6 7" id="KW-0472">Membrane</keyword>
<evidence type="ECO:0000256" key="6">
    <source>
        <dbReference type="ARBA" id="ARBA00023136"/>
    </source>
</evidence>
<comment type="subcellular location">
    <subcellularLocation>
        <location evidence="7">Cell membrane</location>
        <topology evidence="7">Multi-pass membrane protein</topology>
    </subcellularLocation>
</comment>
<feature type="transmembrane region" description="Helical" evidence="7">
    <location>
        <begin position="123"/>
        <end position="143"/>
    </location>
</feature>
<name>A0A563DTI2_9MICO</name>
<dbReference type="PANTHER" id="PTHR30589">
    <property type="entry name" value="PROLIPOPROTEIN DIACYLGLYCERYL TRANSFERASE"/>
    <property type="match status" value="1"/>
</dbReference>
<dbReference type="PANTHER" id="PTHR30589:SF0">
    <property type="entry name" value="PHOSPHATIDYLGLYCEROL--PROLIPOPROTEIN DIACYLGLYCERYL TRANSFERASE"/>
    <property type="match status" value="1"/>
</dbReference>
<dbReference type="AlphaFoldDB" id="A0A563DTI2"/>
<feature type="transmembrane region" description="Helical" evidence="7">
    <location>
        <begin position="94"/>
        <end position="116"/>
    </location>
</feature>
<dbReference type="PROSITE" id="PS01311">
    <property type="entry name" value="LGT"/>
    <property type="match status" value="1"/>
</dbReference>